<dbReference type="EC" id="3.5.2.10" evidence="2"/>
<organism evidence="2">
    <name type="scientific">uncultured Thermoleophilia bacterium</name>
    <dbReference type="NCBI Taxonomy" id="1497501"/>
    <lineage>
        <taxon>Bacteria</taxon>
        <taxon>Bacillati</taxon>
        <taxon>Actinomycetota</taxon>
        <taxon>Thermoleophilia</taxon>
        <taxon>environmental samples</taxon>
    </lineage>
</organism>
<proteinExistence type="predicted"/>
<feature type="non-terminal residue" evidence="2">
    <location>
        <position position="274"/>
    </location>
</feature>
<feature type="compositionally biased region" description="Basic residues" evidence="1">
    <location>
        <begin position="20"/>
        <end position="60"/>
    </location>
</feature>
<feature type="compositionally biased region" description="Basic and acidic residues" evidence="1">
    <location>
        <begin position="132"/>
        <end position="148"/>
    </location>
</feature>
<feature type="compositionally biased region" description="Basic and acidic residues" evidence="1">
    <location>
        <begin position="98"/>
        <end position="123"/>
    </location>
</feature>
<keyword evidence="2" id="KW-0378">Hydrolase</keyword>
<dbReference type="AlphaFoldDB" id="A0A6J4U3A2"/>
<accession>A0A6J4U3A2</accession>
<reference evidence="2" key="1">
    <citation type="submission" date="2020-02" db="EMBL/GenBank/DDBJ databases">
        <authorList>
            <person name="Meier V. D."/>
        </authorList>
    </citation>
    <scope>NUCLEOTIDE SEQUENCE</scope>
    <source>
        <strain evidence="2">AVDCRST_MAG79</strain>
    </source>
</reference>
<feature type="non-terminal residue" evidence="2">
    <location>
        <position position="1"/>
    </location>
</feature>
<dbReference type="EMBL" id="CADCWC010000255">
    <property type="protein sequence ID" value="CAA9539277.1"/>
    <property type="molecule type" value="Genomic_DNA"/>
</dbReference>
<feature type="region of interest" description="Disordered" evidence="1">
    <location>
        <begin position="1"/>
        <end position="274"/>
    </location>
</feature>
<dbReference type="GO" id="GO:0047789">
    <property type="term" value="F:creatininase activity"/>
    <property type="evidence" value="ECO:0007669"/>
    <property type="project" value="UniProtKB-EC"/>
</dbReference>
<feature type="compositionally biased region" description="Basic and acidic residues" evidence="1">
    <location>
        <begin position="218"/>
        <end position="245"/>
    </location>
</feature>
<feature type="compositionally biased region" description="Basic and acidic residues" evidence="1">
    <location>
        <begin position="61"/>
        <end position="70"/>
    </location>
</feature>
<evidence type="ECO:0000256" key="1">
    <source>
        <dbReference type="SAM" id="MobiDB-lite"/>
    </source>
</evidence>
<name>A0A6J4U3A2_9ACTN</name>
<feature type="compositionally biased region" description="Basic residues" evidence="1">
    <location>
        <begin position="75"/>
        <end position="93"/>
    </location>
</feature>
<sequence length="274" mass="30534">ERTSPVPLRRPHLGGDPHGGLRRTGRAAAGRQHRAARTAPAARRRQRPRAQRVPRRRVRRADRAARDADGALRLQRTRARLPGHHPRPVRRLRVLLPRRGEERRARRLPADPDRRRPRLERAPVRVRGSPGHPRDGRPGRVDDVDRPRGRGLRAGARVARRRRGARVRARDLGLPAPRSEPGRHEQGRGPLRRGGRGAGVALPVRRPHPWLGAGQARALDEHGHPDRRLGRPDARHPGEGPHDPRGGGGEPGRLRPGVRGPRGRRARRSPGSGV</sequence>
<evidence type="ECO:0000313" key="2">
    <source>
        <dbReference type="EMBL" id="CAA9539277.1"/>
    </source>
</evidence>
<feature type="compositionally biased region" description="Basic residues" evidence="1">
    <location>
        <begin position="158"/>
        <end position="167"/>
    </location>
</feature>
<protein>
    <submittedName>
        <fullName evidence="2">Creatinine amidohydrolase</fullName>
        <ecNumber evidence="2">3.5.2.10</ecNumber>
    </submittedName>
</protein>
<gene>
    <name evidence="2" type="ORF">AVDCRST_MAG79-1702</name>
</gene>